<dbReference type="KEGG" id="vg:19736308"/>
<proteinExistence type="predicted"/>
<dbReference type="RefSeq" id="YP_009044210.1">
    <property type="nucleotide sequence ID" value="NC_024378.1"/>
</dbReference>
<protein>
    <submittedName>
        <fullName evidence="1">Uncharacterized protein</fullName>
    </submittedName>
</protein>
<sequence>MSWRKYNKRLNEGYRSLDVWLLKIEHPNIKKLRVRNWLKSDRRRGTKK</sequence>
<dbReference type="GeneID" id="19736308"/>
<accession>A0A059PAP8</accession>
<evidence type="ECO:0000313" key="1">
    <source>
        <dbReference type="EMBL" id="AFY98496.1"/>
    </source>
</evidence>
<organism evidence="1 2">
    <name type="scientific">Leuconostoc phage phiLNTR3</name>
    <dbReference type="NCBI Taxonomy" id="1262521"/>
    <lineage>
        <taxon>Viruses</taxon>
        <taxon>Duplodnaviria</taxon>
        <taxon>Heunggongvirae</taxon>
        <taxon>Uroviricota</taxon>
        <taxon>Caudoviricetes</taxon>
        <taxon>Mccleskeyvirinae</taxon>
        <taxon>Unaquatrovirus</taxon>
        <taxon>Leuconostoc virus LNTR3</taxon>
    </lineage>
</organism>
<reference evidence="1 2" key="1">
    <citation type="journal article" date="2014" name="Int. J. Food Microbiol.">
        <title>Sequence and comparative analysis of Leuconostoc dairy bacteriophages.</title>
        <authorList>
            <person name="Kot W."/>
            <person name="Hansen L.H."/>
            <person name="Neve H."/>
            <person name="Hammer K."/>
            <person name="Jacobsen S."/>
            <person name="Pedersen P.D."/>
            <person name="Sorensen S.J."/>
            <person name="Heller K.J."/>
            <person name="Vogensen F.K."/>
        </authorList>
    </citation>
    <scope>NUCLEOTIDE SEQUENCE [LARGE SCALE GENOMIC DNA]</scope>
</reference>
<dbReference type="EMBL" id="KC013029">
    <property type="protein sequence ID" value="AFY98496.1"/>
    <property type="molecule type" value="Genomic_DNA"/>
</dbReference>
<dbReference type="Proteomes" id="UP000202777">
    <property type="component" value="Segment"/>
</dbReference>
<gene>
    <name evidence="1" type="ORF">phiLNTR3_03</name>
</gene>
<evidence type="ECO:0000313" key="2">
    <source>
        <dbReference type="Proteomes" id="UP000202777"/>
    </source>
</evidence>
<name>A0A059PAP8_9CAUD</name>